<evidence type="ECO:0000256" key="1">
    <source>
        <dbReference type="ARBA" id="ARBA00004141"/>
    </source>
</evidence>
<dbReference type="GO" id="GO:1902600">
    <property type="term" value="P:proton transmembrane transport"/>
    <property type="evidence" value="ECO:0007669"/>
    <property type="project" value="InterPro"/>
</dbReference>
<dbReference type="AlphaFoldDB" id="A0A9E7PK39"/>
<dbReference type="KEGG" id="mend:L6E24_07405"/>
<evidence type="ECO:0000256" key="4">
    <source>
        <dbReference type="ARBA" id="ARBA00022692"/>
    </source>
</evidence>
<keyword evidence="5 7" id="KW-1133">Transmembrane helix</keyword>
<evidence type="ECO:0000256" key="5">
    <source>
        <dbReference type="ARBA" id="ARBA00022989"/>
    </source>
</evidence>
<evidence type="ECO:0000256" key="3">
    <source>
        <dbReference type="ARBA" id="ARBA00022448"/>
    </source>
</evidence>
<feature type="transmembrane region" description="Helical" evidence="7">
    <location>
        <begin position="143"/>
        <end position="166"/>
    </location>
</feature>
<dbReference type="Gene3D" id="1.20.1530.20">
    <property type="match status" value="1"/>
</dbReference>
<comment type="subcellular location">
    <subcellularLocation>
        <location evidence="1">Membrane</location>
        <topology evidence="1">Multi-pass membrane protein</topology>
    </subcellularLocation>
</comment>
<dbReference type="GO" id="GO:0015297">
    <property type="term" value="F:antiporter activity"/>
    <property type="evidence" value="ECO:0007669"/>
    <property type="project" value="InterPro"/>
</dbReference>
<comment type="similarity">
    <text evidence="2">Belongs to the monovalent cation:proton antiporter 2 (CPA2) transporter (TC 2.A.37) family.</text>
</comment>
<dbReference type="InterPro" id="IPR038770">
    <property type="entry name" value="Na+/solute_symporter_sf"/>
</dbReference>
<feature type="domain" description="Cation/H+ exchanger transmembrane" evidence="8">
    <location>
        <begin position="10"/>
        <end position="349"/>
    </location>
</feature>
<gene>
    <name evidence="9" type="ORF">L6E24_07405</name>
</gene>
<feature type="transmembrane region" description="Helical" evidence="7">
    <location>
        <begin position="280"/>
        <end position="302"/>
    </location>
</feature>
<feature type="transmembrane region" description="Helical" evidence="7">
    <location>
        <begin position="203"/>
        <end position="236"/>
    </location>
</feature>
<feature type="transmembrane region" description="Helical" evidence="7">
    <location>
        <begin position="82"/>
        <end position="106"/>
    </location>
</feature>
<dbReference type="PANTHER" id="PTHR42751:SF6">
    <property type="entry name" value="CONSERVED INTEGRAL MEMBRANE TRANSPORT PROTEIN-RELATED"/>
    <property type="match status" value="1"/>
</dbReference>
<proteinExistence type="inferred from homology"/>
<protein>
    <submittedName>
        <fullName evidence="9">Cation:proton antiporter</fullName>
    </submittedName>
</protein>
<feature type="transmembrane region" description="Helical" evidence="7">
    <location>
        <begin position="322"/>
        <end position="352"/>
    </location>
</feature>
<accession>A0A9E7PK39</accession>
<evidence type="ECO:0000256" key="2">
    <source>
        <dbReference type="ARBA" id="ARBA00005551"/>
    </source>
</evidence>
<feature type="transmembrane region" description="Helical" evidence="7">
    <location>
        <begin position="172"/>
        <end position="191"/>
    </location>
</feature>
<dbReference type="RefSeq" id="WP_257741362.1">
    <property type="nucleotide sequence ID" value="NZ_CP096115.1"/>
</dbReference>
<dbReference type="GO" id="GO:0016020">
    <property type="term" value="C:membrane"/>
    <property type="evidence" value="ECO:0007669"/>
    <property type="project" value="UniProtKB-SubCell"/>
</dbReference>
<evidence type="ECO:0000313" key="10">
    <source>
        <dbReference type="Proteomes" id="UP001060368"/>
    </source>
</evidence>
<organism evidence="9 10">
    <name type="scientific">Methanoplanus endosymbiosus</name>
    <dbReference type="NCBI Taxonomy" id="33865"/>
    <lineage>
        <taxon>Archaea</taxon>
        <taxon>Methanobacteriati</taxon>
        <taxon>Methanobacteriota</taxon>
        <taxon>Stenosarchaea group</taxon>
        <taxon>Methanomicrobia</taxon>
        <taxon>Methanomicrobiales</taxon>
        <taxon>Methanomicrobiaceae</taxon>
        <taxon>Methanoplanus</taxon>
    </lineage>
</organism>
<keyword evidence="3" id="KW-0813">Transport</keyword>
<evidence type="ECO:0000256" key="6">
    <source>
        <dbReference type="ARBA" id="ARBA00023136"/>
    </source>
</evidence>
<feature type="transmembrane region" description="Helical" evidence="7">
    <location>
        <begin position="112"/>
        <end position="131"/>
    </location>
</feature>
<dbReference type="GeneID" id="74307515"/>
<reference evidence="9" key="1">
    <citation type="submission" date="2022-04" db="EMBL/GenBank/DDBJ databases">
        <title>Complete genome of Methanoplanus endosymbiosus DSM 3599.</title>
        <authorList>
            <person name="Chen S.-C."/>
            <person name="You Y.-T."/>
            <person name="Zhou Y.-Z."/>
            <person name="Lai M.-C."/>
        </authorList>
    </citation>
    <scope>NUCLEOTIDE SEQUENCE</scope>
    <source>
        <strain evidence="9">DSM 3599</strain>
    </source>
</reference>
<dbReference type="PANTHER" id="PTHR42751">
    <property type="entry name" value="SODIUM/HYDROGEN EXCHANGER FAMILY/TRKA DOMAIN PROTEIN"/>
    <property type="match status" value="1"/>
</dbReference>
<dbReference type="Pfam" id="PF00999">
    <property type="entry name" value="Na_H_Exchanger"/>
    <property type="match status" value="1"/>
</dbReference>
<keyword evidence="6 7" id="KW-0472">Membrane</keyword>
<evidence type="ECO:0000313" key="9">
    <source>
        <dbReference type="EMBL" id="UUX91210.1"/>
    </source>
</evidence>
<evidence type="ECO:0000259" key="8">
    <source>
        <dbReference type="Pfam" id="PF00999"/>
    </source>
</evidence>
<feature type="transmembrane region" description="Helical" evidence="7">
    <location>
        <begin position="53"/>
        <end position="70"/>
    </location>
</feature>
<evidence type="ECO:0000256" key="7">
    <source>
        <dbReference type="SAM" id="Phobius"/>
    </source>
</evidence>
<keyword evidence="4 7" id="KW-0812">Transmembrane</keyword>
<feature type="transmembrane region" description="Helical" evidence="7">
    <location>
        <begin position="256"/>
        <end position="273"/>
    </location>
</feature>
<name>A0A9E7PK39_9EURY</name>
<dbReference type="InterPro" id="IPR006153">
    <property type="entry name" value="Cation/H_exchanger_TM"/>
</dbReference>
<sequence>MMEGIALALLLCLGFALFSKRFNFPPVPMYMLGGIAIGVSGLNIVHETDVSDFLTQLGLLFLLFMMGLELNPSAFSGKKRNFFFSGLVDFGVNILIGFAASVLLGFPVYEAFVIAAAFYISSSAMAVSSLIENRKLASPESETILWLMVFEDIMLLFIIVAFSAASANPAKILLSAALVIAFFFIAVRILGSKIRVLLERDDDIPLLFTFTAVIAAAGISGLLEIPATLTAIALGSALSSTNPEMLERHAKPFRDVFLILFFVFFGISVDLTDGFPVIPVVILALLAIASKLISSMAIGMYVHKNPYSGIEVWSETTARGEFSLAIASMYGTPIIATTVAMIVLITSFTGGFMGRYSFRIKKIFREKRRLKTGKISA</sequence>
<keyword evidence="10" id="KW-1185">Reference proteome</keyword>
<dbReference type="Proteomes" id="UP001060368">
    <property type="component" value="Chromosome"/>
</dbReference>
<dbReference type="EMBL" id="CP096115">
    <property type="protein sequence ID" value="UUX91210.1"/>
    <property type="molecule type" value="Genomic_DNA"/>
</dbReference>